<comment type="caution">
    <text evidence="7">The sequence shown here is derived from an EMBL/GenBank/DDBJ whole genome shotgun (WGS) entry which is preliminary data.</text>
</comment>
<proteinExistence type="predicted"/>
<dbReference type="EMBL" id="RSDO01000019">
    <property type="protein sequence ID" value="RRR51203.1"/>
    <property type="molecule type" value="Genomic_DNA"/>
</dbReference>
<keyword evidence="4" id="KW-0521">NADP</keyword>
<evidence type="ECO:0000256" key="4">
    <source>
        <dbReference type="ARBA" id="ARBA00022857"/>
    </source>
</evidence>
<feature type="domain" description="NADH:flavin oxidoreductase/NADH oxidase N-terminal" evidence="6">
    <location>
        <begin position="4"/>
        <end position="328"/>
    </location>
</feature>
<evidence type="ECO:0000256" key="1">
    <source>
        <dbReference type="ARBA" id="ARBA00001917"/>
    </source>
</evidence>
<reference evidence="7 8" key="1">
    <citation type="submission" date="2018-11" db="EMBL/GenBank/DDBJ databases">
        <authorList>
            <person name="Stevens M.J."/>
            <person name="Cernela N."/>
            <person name="Spoerry Serrano N."/>
            <person name="Schmitt S."/>
            <person name="Schrenzel J."/>
            <person name="Stephan R."/>
        </authorList>
    </citation>
    <scope>NUCLEOTIDE SEQUENCE [LARGE SCALE GENOMIC DNA]</scope>
    <source>
        <strain evidence="7 8">PP422</strain>
    </source>
</reference>
<accession>A0A426TAZ9</accession>
<dbReference type="InterPro" id="IPR013785">
    <property type="entry name" value="Aldolase_TIM"/>
</dbReference>
<keyword evidence="2" id="KW-0285">Flavoprotein</keyword>
<keyword evidence="3" id="KW-0288">FMN</keyword>
<comment type="cofactor">
    <cofactor evidence="1">
        <name>FMN</name>
        <dbReference type="ChEBI" id="CHEBI:58210"/>
    </cofactor>
</comment>
<dbReference type="Proteomes" id="UP000274117">
    <property type="component" value="Unassembled WGS sequence"/>
</dbReference>
<dbReference type="Gene3D" id="3.20.20.70">
    <property type="entry name" value="Aldolase class I"/>
    <property type="match status" value="1"/>
</dbReference>
<evidence type="ECO:0000256" key="2">
    <source>
        <dbReference type="ARBA" id="ARBA00022630"/>
    </source>
</evidence>
<keyword evidence="5" id="KW-0560">Oxidoreductase</keyword>
<dbReference type="PANTHER" id="PTHR43303">
    <property type="entry name" value="NADPH DEHYDROGENASE C23G7.10C-RELATED"/>
    <property type="match status" value="1"/>
</dbReference>
<evidence type="ECO:0000313" key="7">
    <source>
        <dbReference type="EMBL" id="RRR51203.1"/>
    </source>
</evidence>
<dbReference type="GO" id="GO:0010181">
    <property type="term" value="F:FMN binding"/>
    <property type="evidence" value="ECO:0007669"/>
    <property type="project" value="InterPro"/>
</dbReference>
<evidence type="ECO:0000256" key="5">
    <source>
        <dbReference type="ARBA" id="ARBA00023002"/>
    </source>
</evidence>
<gene>
    <name evidence="7" type="ORF">EI998_09185</name>
</gene>
<dbReference type="InterPro" id="IPR001155">
    <property type="entry name" value="OxRdtase_FMN_N"/>
</dbReference>
<protein>
    <submittedName>
        <fullName evidence="7">NADH:flavin oxidoreductase/NADH oxidase</fullName>
    </submittedName>
</protein>
<dbReference type="Pfam" id="PF00724">
    <property type="entry name" value="Oxidored_FMN"/>
    <property type="match status" value="1"/>
</dbReference>
<sequence length="345" mass="37645">MSLLLSPVEIAGLSLKNRVVMPPMCMYEVKAEDGLPTAFHHAHYGARAIGGVGLIIQEATAVEPDGRLSKHDLGIWTDEQAQVLAKLVSELKAFGSKVGIQLSHGGRKAKDAELPLAPTALAFNQDYKVPQEMTLEDIERVQSAFVAAAARAAQAGYDMIEIHGAHGYLVNQFLEPLTNQRTDAYGGSLENRFRFLKEIIEGVKAVFTGPVWVRLSVTAYDETGQQNTLQDYQQIAKWLEELGVACLDITTGGVMDTRPNIPIYGGYQAGFSAKIKEAVSIPVTAVGLLNSPELGEYILQNGQADLIQVGRGLIRNVNWLAEAAEVLHDHDFQVYNASYQRGQVK</sequence>
<evidence type="ECO:0000259" key="6">
    <source>
        <dbReference type="Pfam" id="PF00724"/>
    </source>
</evidence>
<dbReference type="InterPro" id="IPR044152">
    <property type="entry name" value="YqjM-like"/>
</dbReference>
<name>A0A426TAZ9_STRSU</name>
<dbReference type="SUPFAM" id="SSF51395">
    <property type="entry name" value="FMN-linked oxidoreductases"/>
    <property type="match status" value="1"/>
</dbReference>
<evidence type="ECO:0000256" key="3">
    <source>
        <dbReference type="ARBA" id="ARBA00022643"/>
    </source>
</evidence>
<evidence type="ECO:0000313" key="8">
    <source>
        <dbReference type="Proteomes" id="UP000274117"/>
    </source>
</evidence>
<organism evidence="7 8">
    <name type="scientific">Streptococcus suis</name>
    <dbReference type="NCBI Taxonomy" id="1307"/>
    <lineage>
        <taxon>Bacteria</taxon>
        <taxon>Bacillati</taxon>
        <taxon>Bacillota</taxon>
        <taxon>Bacilli</taxon>
        <taxon>Lactobacillales</taxon>
        <taxon>Streptococcaceae</taxon>
        <taxon>Streptococcus</taxon>
    </lineage>
</organism>
<dbReference type="AlphaFoldDB" id="A0A426TAZ9"/>
<dbReference type="GO" id="GO:0050661">
    <property type="term" value="F:NADP binding"/>
    <property type="evidence" value="ECO:0007669"/>
    <property type="project" value="InterPro"/>
</dbReference>
<reference evidence="7 8" key="2">
    <citation type="submission" date="2018-12" db="EMBL/GenBank/DDBJ databases">
        <title>Whole-genome sequences of fifteen clinical Streptococcus suis strains isolated from pigs between 2006 and 2018.</title>
        <authorList>
            <person name="Stevens M.J.A."/>
            <person name="Cernela N."/>
            <person name="Spoerry Serrano N."/>
            <person name="Schmitt S."/>
            <person name="Schrenzel J."/>
            <person name="Stephan R."/>
        </authorList>
    </citation>
    <scope>NUCLEOTIDE SEQUENCE [LARGE SCALE GENOMIC DNA]</scope>
    <source>
        <strain evidence="7 8">PP422</strain>
    </source>
</reference>
<dbReference type="PANTHER" id="PTHR43303:SF4">
    <property type="entry name" value="NADPH DEHYDROGENASE C23G7.10C-RELATED"/>
    <property type="match status" value="1"/>
</dbReference>
<dbReference type="GO" id="GO:0003959">
    <property type="term" value="F:NADPH dehydrogenase activity"/>
    <property type="evidence" value="ECO:0007669"/>
    <property type="project" value="InterPro"/>
</dbReference>